<proteinExistence type="predicted"/>
<accession>R8BX86</accession>
<keyword evidence="1" id="KW-1133">Transmembrane helix</keyword>
<keyword evidence="1" id="KW-0812">Transmembrane</keyword>
<keyword evidence="1" id="KW-0472">Membrane</keyword>
<evidence type="ECO:0000313" key="3">
    <source>
        <dbReference type="Proteomes" id="UP000014074"/>
    </source>
</evidence>
<evidence type="ECO:0000313" key="2">
    <source>
        <dbReference type="EMBL" id="EOO03940.1"/>
    </source>
</evidence>
<sequence>MSLLEISNLVDIAASPNIGIDNGNLASHLFIIIFFFVVVVVDILIFSFFFVLYLDLDYFAYFHNNQWDRYDDLYTGGDDYKHLRTHHATLS</sequence>
<dbReference type="RefSeq" id="XP_007911242.1">
    <property type="nucleotide sequence ID" value="XM_007913051.1"/>
</dbReference>
<protein>
    <submittedName>
        <fullName evidence="2">Uncharacterized protein</fullName>
    </submittedName>
</protein>
<dbReference type="AlphaFoldDB" id="R8BX86"/>
<dbReference type="Proteomes" id="UP000014074">
    <property type="component" value="Unassembled WGS sequence"/>
</dbReference>
<name>R8BX86_PHAM7</name>
<dbReference type="KEGG" id="tmn:UCRPA7_456"/>
<keyword evidence="3" id="KW-1185">Reference proteome</keyword>
<evidence type="ECO:0000256" key="1">
    <source>
        <dbReference type="SAM" id="Phobius"/>
    </source>
</evidence>
<gene>
    <name evidence="2" type="ORF">UCRPA7_456</name>
</gene>
<dbReference type="GeneID" id="19325022"/>
<feature type="transmembrane region" description="Helical" evidence="1">
    <location>
        <begin position="29"/>
        <end position="54"/>
    </location>
</feature>
<organism evidence="2 3">
    <name type="scientific">Phaeoacremonium minimum (strain UCR-PA7)</name>
    <name type="common">Esca disease fungus</name>
    <name type="synonym">Togninia minima</name>
    <dbReference type="NCBI Taxonomy" id="1286976"/>
    <lineage>
        <taxon>Eukaryota</taxon>
        <taxon>Fungi</taxon>
        <taxon>Dikarya</taxon>
        <taxon>Ascomycota</taxon>
        <taxon>Pezizomycotina</taxon>
        <taxon>Sordariomycetes</taxon>
        <taxon>Sordariomycetidae</taxon>
        <taxon>Togniniales</taxon>
        <taxon>Togniniaceae</taxon>
        <taxon>Phaeoacremonium</taxon>
    </lineage>
</organism>
<dbReference type="EMBL" id="KB932812">
    <property type="protein sequence ID" value="EOO03940.1"/>
    <property type="molecule type" value="Genomic_DNA"/>
</dbReference>
<reference evidence="3" key="1">
    <citation type="journal article" date="2013" name="Genome Announc.">
        <title>Draft genome sequence of the ascomycete Phaeoacremonium aleophilum strain UCR-PA7, a causal agent of the esca disease complex in grapevines.</title>
        <authorList>
            <person name="Blanco-Ulate B."/>
            <person name="Rolshausen P."/>
            <person name="Cantu D."/>
        </authorList>
    </citation>
    <scope>NUCLEOTIDE SEQUENCE [LARGE SCALE GENOMIC DNA]</scope>
    <source>
        <strain evidence="3">UCR-PA7</strain>
    </source>
</reference>
<dbReference type="HOGENOM" id="CLU_2428617_0_0_1"/>